<dbReference type="Pfam" id="PF06741">
    <property type="entry name" value="LsmAD"/>
    <property type="match status" value="1"/>
</dbReference>
<protein>
    <recommendedName>
        <fullName evidence="3">LsmAD domain-containing protein</fullName>
    </recommendedName>
</protein>
<feature type="region of interest" description="Disordered" evidence="1">
    <location>
        <begin position="634"/>
        <end position="787"/>
    </location>
</feature>
<feature type="compositionally biased region" description="Low complexity" evidence="1">
    <location>
        <begin position="268"/>
        <end position="295"/>
    </location>
</feature>
<feature type="compositionally biased region" description="Basic and acidic residues" evidence="1">
    <location>
        <begin position="760"/>
        <end position="770"/>
    </location>
</feature>
<dbReference type="Proteomes" id="UP000193467">
    <property type="component" value="Unassembled WGS sequence"/>
</dbReference>
<feature type="compositionally biased region" description="Pro residues" evidence="1">
    <location>
        <begin position="844"/>
        <end position="856"/>
    </location>
</feature>
<dbReference type="SMART" id="SM01272">
    <property type="entry name" value="LsmAD"/>
    <property type="match status" value="1"/>
</dbReference>
<feature type="compositionally biased region" description="Low complexity" evidence="1">
    <location>
        <begin position="413"/>
        <end position="444"/>
    </location>
</feature>
<evidence type="ECO:0000313" key="5">
    <source>
        <dbReference type="Proteomes" id="UP000193467"/>
    </source>
</evidence>
<proteinExistence type="predicted"/>
<keyword evidence="2" id="KW-0732">Signal</keyword>
<comment type="caution">
    <text evidence="4">The sequence shown here is derived from an EMBL/GenBank/DDBJ whole genome shotgun (WGS) entry which is preliminary data.</text>
</comment>
<feature type="region of interest" description="Disordered" evidence="1">
    <location>
        <begin position="406"/>
        <end position="444"/>
    </location>
</feature>
<evidence type="ECO:0000259" key="3">
    <source>
        <dbReference type="SMART" id="SM01272"/>
    </source>
</evidence>
<dbReference type="PANTHER" id="PTHR12854:SF7">
    <property type="entry name" value="ATAXIN-2 HOMOLOG"/>
    <property type="match status" value="1"/>
</dbReference>
<feature type="compositionally biased region" description="Pro residues" evidence="1">
    <location>
        <begin position="701"/>
        <end position="710"/>
    </location>
</feature>
<dbReference type="PANTHER" id="PTHR12854">
    <property type="entry name" value="ATAXIN 2-RELATED"/>
    <property type="match status" value="1"/>
</dbReference>
<name>A0A1Y2F3C6_9BASI</name>
<dbReference type="InterPro" id="IPR045117">
    <property type="entry name" value="ATXN2-like"/>
</dbReference>
<feature type="compositionally biased region" description="Pro residues" evidence="1">
    <location>
        <begin position="775"/>
        <end position="787"/>
    </location>
</feature>
<feature type="compositionally biased region" description="Low complexity" evidence="1">
    <location>
        <begin position="1"/>
        <end position="10"/>
    </location>
</feature>
<gene>
    <name evidence="4" type="ORF">BCR35DRAFT_304976</name>
</gene>
<feature type="domain" description="LsmAD" evidence="3">
    <location>
        <begin position="174"/>
        <end position="249"/>
    </location>
</feature>
<feature type="region of interest" description="Disordered" evidence="1">
    <location>
        <begin position="247"/>
        <end position="295"/>
    </location>
</feature>
<dbReference type="GO" id="GO:0003729">
    <property type="term" value="F:mRNA binding"/>
    <property type="evidence" value="ECO:0007669"/>
    <property type="project" value="TreeGrafter"/>
</dbReference>
<dbReference type="GO" id="GO:0034063">
    <property type="term" value="P:stress granule assembly"/>
    <property type="evidence" value="ECO:0007669"/>
    <property type="project" value="TreeGrafter"/>
</dbReference>
<dbReference type="Pfam" id="PF14438">
    <property type="entry name" value="SM-ATX"/>
    <property type="match status" value="1"/>
</dbReference>
<dbReference type="EMBL" id="MCGR01000029">
    <property type="protein sequence ID" value="ORY78382.1"/>
    <property type="molecule type" value="Genomic_DNA"/>
</dbReference>
<dbReference type="InParanoid" id="A0A1Y2F3C6"/>
<evidence type="ECO:0000256" key="2">
    <source>
        <dbReference type="SAM" id="SignalP"/>
    </source>
</evidence>
<reference evidence="4 5" key="1">
    <citation type="submission" date="2016-07" db="EMBL/GenBank/DDBJ databases">
        <title>Pervasive Adenine N6-methylation of Active Genes in Fungi.</title>
        <authorList>
            <consortium name="DOE Joint Genome Institute"/>
            <person name="Mondo S.J."/>
            <person name="Dannebaum R.O."/>
            <person name="Kuo R.C."/>
            <person name="Labutti K."/>
            <person name="Haridas S."/>
            <person name="Kuo A."/>
            <person name="Salamov A."/>
            <person name="Ahrendt S.R."/>
            <person name="Lipzen A."/>
            <person name="Sullivan W."/>
            <person name="Andreopoulos W.B."/>
            <person name="Clum A."/>
            <person name="Lindquist E."/>
            <person name="Daum C."/>
            <person name="Ramamoorthy G.K."/>
            <person name="Gryganskyi A."/>
            <person name="Culley D."/>
            <person name="Magnuson J.K."/>
            <person name="James T.Y."/>
            <person name="O'Malley M.A."/>
            <person name="Stajich J.E."/>
            <person name="Spatafora J.W."/>
            <person name="Visel A."/>
            <person name="Grigoriev I.V."/>
        </authorList>
    </citation>
    <scope>NUCLEOTIDE SEQUENCE [LARGE SCALE GENOMIC DNA]</scope>
    <source>
        <strain evidence="4 5">62-1032</strain>
    </source>
</reference>
<dbReference type="InterPro" id="IPR009604">
    <property type="entry name" value="LsmAD_domain"/>
</dbReference>
<feature type="region of interest" description="Disordered" evidence="1">
    <location>
        <begin position="523"/>
        <end position="545"/>
    </location>
</feature>
<feature type="compositionally biased region" description="Pro residues" evidence="1">
    <location>
        <begin position="637"/>
        <end position="646"/>
    </location>
</feature>
<keyword evidence="5" id="KW-1185">Reference proteome</keyword>
<dbReference type="GO" id="GO:0010494">
    <property type="term" value="C:cytoplasmic stress granule"/>
    <property type="evidence" value="ECO:0007669"/>
    <property type="project" value="TreeGrafter"/>
</dbReference>
<evidence type="ECO:0000313" key="4">
    <source>
        <dbReference type="EMBL" id="ORY78382.1"/>
    </source>
</evidence>
<dbReference type="InterPro" id="IPR025852">
    <property type="entry name" value="SM_dom_ATX"/>
</dbReference>
<organism evidence="4 5">
    <name type="scientific">Leucosporidium creatinivorum</name>
    <dbReference type="NCBI Taxonomy" id="106004"/>
    <lineage>
        <taxon>Eukaryota</taxon>
        <taxon>Fungi</taxon>
        <taxon>Dikarya</taxon>
        <taxon>Basidiomycota</taxon>
        <taxon>Pucciniomycotina</taxon>
        <taxon>Microbotryomycetes</taxon>
        <taxon>Leucosporidiales</taxon>
        <taxon>Leucosporidium</taxon>
    </lineage>
</organism>
<feature type="signal peptide" evidence="2">
    <location>
        <begin position="1"/>
        <end position="40"/>
    </location>
</feature>
<feature type="compositionally biased region" description="Pro residues" evidence="1">
    <location>
        <begin position="722"/>
        <end position="738"/>
    </location>
</feature>
<accession>A0A1Y2F3C6</accession>
<feature type="compositionally biased region" description="Gly residues" evidence="1">
    <location>
        <begin position="685"/>
        <end position="695"/>
    </location>
</feature>
<evidence type="ECO:0000256" key="1">
    <source>
        <dbReference type="SAM" id="MobiDB-lite"/>
    </source>
</evidence>
<feature type="region of interest" description="Disordered" evidence="1">
    <location>
        <begin position="830"/>
        <end position="862"/>
    </location>
</feature>
<sequence length="862" mass="88392">MATKGPQRPGGRPGASPPPSIPHDRLVFLLLALVGSKVVATVKGGQRFSGILSAATADGEVNLALRQAQLVDDPSAPLRSSLLIQAKDLQELSALDISLDSRPSERDAFKTDTEVTGLASDRKEKELQAWGAGTGLGGAGGIGDTLGGLSLDDEQRGQGGAKAWDQFATNERLYGTRTDYHEELYTTKLDRSGADYRQREQRAAQLEREILKGGGGGALANNAHIAEERGVVDDSGLTEEDRYSGVIRGSGAYVPPGARKSALSRSVANGSSTTNGSSSSPSPAPTSQSLAASAASAQLQDPSIISVTSRLPVTSSSTSRIPAAVTASNAAAADGAQAGKPTAPTVEGSFRQFVSFERQRLMEKKHALAKAAERQDKDSKLASLLEFSQTFKLKSPMPADIAEIAGHGERKPVPAASTSKPTTTLTPTANAPSTSASTSASPAVSPVRIARALTPASGAAPAPAAASAAKQPPRFAGASTLIAEIPPFNPNRAKAKAAEAAAAAAGRSAGGAAATAPALAKTPSLSGGAAAAPAPSVSPALSASTASKINPNAPAFVFRPNPNASSFTPGFAARKPSEPQGPVNPFFGTKQIKKGSSSMHVKEDFTPFKTGLVSEPVTILPNWSFTGKPYRSMYPHAPSPTPPPMGMPGAGGPDDGGADLPGSLPMHHGAPPPPPPQGYGAAMGVYGGGGFGPQGGFNPRFAPPQPPMQHLPPGAMNGNMQFPPPPPPQHFAPPPPPNMGFGGAPPGPPSESSFLSLVGESRERPRRDIDADLPSLPPSSPILPSLPPRLPFTRLFSFVSNPLPRRSTPPRRPLSLLPFVFSPLAVFNSPQMQPQPGAYMRYNPFPPGGPGGPGGPPQGGAQ</sequence>
<dbReference type="AlphaFoldDB" id="A0A1Y2F3C6"/>
<feature type="region of interest" description="Disordered" evidence="1">
    <location>
        <begin position="1"/>
        <end position="20"/>
    </location>
</feature>
<dbReference type="OrthoDB" id="2275718at2759"/>
<feature type="chain" id="PRO_5012440720" description="LsmAD domain-containing protein" evidence="2">
    <location>
        <begin position="41"/>
        <end position="862"/>
    </location>
</feature>
<dbReference type="STRING" id="106004.A0A1Y2F3C6"/>